<dbReference type="GeneTree" id="ENSGT01150000289902"/>
<protein>
    <submittedName>
        <fullName evidence="1">Uncharacterized protein</fullName>
    </submittedName>
</protein>
<accession>A0A7N9IDW6</accession>
<evidence type="ECO:0000313" key="1">
    <source>
        <dbReference type="Ensembl" id="ENSMFAP00000056279.1"/>
    </source>
</evidence>
<dbReference type="Ensembl" id="ENSMFAT00000082551.1">
    <property type="protein sequence ID" value="ENSMFAP00000056279.1"/>
    <property type="gene ID" value="ENSMFAG00000064363.1"/>
</dbReference>
<dbReference type="AlphaFoldDB" id="A0A7N9IDW6"/>
<reference evidence="1" key="2">
    <citation type="submission" date="2025-08" db="UniProtKB">
        <authorList>
            <consortium name="Ensembl"/>
        </authorList>
    </citation>
    <scope>IDENTIFICATION</scope>
</reference>
<name>A0A7N9IDW6_MACFA</name>
<evidence type="ECO:0000313" key="2">
    <source>
        <dbReference type="Proteomes" id="UP000233100"/>
    </source>
</evidence>
<proteinExistence type="predicted"/>
<keyword evidence="2" id="KW-1185">Reference proteome</keyword>
<sequence>RVHVHNVQVCYICVPVPCCFGYSLDSSSNINSSFSSF</sequence>
<dbReference type="Proteomes" id="UP000233100">
    <property type="component" value="Chromosome X"/>
</dbReference>
<reference evidence="1 2" key="1">
    <citation type="submission" date="2013-03" db="EMBL/GenBank/DDBJ databases">
        <authorList>
            <person name="Warren W."/>
            <person name="Wilson R.K."/>
        </authorList>
    </citation>
    <scope>NUCLEOTIDE SEQUENCE</scope>
</reference>
<reference evidence="1" key="3">
    <citation type="submission" date="2025-09" db="UniProtKB">
        <authorList>
            <consortium name="Ensembl"/>
        </authorList>
    </citation>
    <scope>IDENTIFICATION</scope>
</reference>
<organism evidence="1 2">
    <name type="scientific">Macaca fascicularis</name>
    <name type="common">Crab-eating macaque</name>
    <name type="synonym">Cynomolgus monkey</name>
    <dbReference type="NCBI Taxonomy" id="9541"/>
    <lineage>
        <taxon>Eukaryota</taxon>
        <taxon>Metazoa</taxon>
        <taxon>Chordata</taxon>
        <taxon>Craniata</taxon>
        <taxon>Vertebrata</taxon>
        <taxon>Euteleostomi</taxon>
        <taxon>Mammalia</taxon>
        <taxon>Eutheria</taxon>
        <taxon>Euarchontoglires</taxon>
        <taxon>Primates</taxon>
        <taxon>Haplorrhini</taxon>
        <taxon>Catarrhini</taxon>
        <taxon>Cercopithecidae</taxon>
        <taxon>Cercopithecinae</taxon>
        <taxon>Macaca</taxon>
    </lineage>
</organism>